<dbReference type="Proteomes" id="UP000198282">
    <property type="component" value="Unassembled WGS sequence"/>
</dbReference>
<sequence>MALVDLSVVEQRYHAVLAVLAGARVSEVAAEIGVSRYRASGLTGWQVRSVESAERLLTLATRASRIARPLTPITSEQTAAVAWAAFLKGARLTDELSAEVTLSAVAFSSHQPVPIWHTPSARSRCSAPDGPHADC</sequence>
<evidence type="ECO:0000313" key="1">
    <source>
        <dbReference type="EMBL" id="SNT53443.1"/>
    </source>
</evidence>
<organism evidence="1 2">
    <name type="scientific">Streptosporangium subroseum</name>
    <dbReference type="NCBI Taxonomy" id="106412"/>
    <lineage>
        <taxon>Bacteria</taxon>
        <taxon>Bacillati</taxon>
        <taxon>Actinomycetota</taxon>
        <taxon>Actinomycetes</taxon>
        <taxon>Streptosporangiales</taxon>
        <taxon>Streptosporangiaceae</taxon>
        <taxon>Streptosporangium</taxon>
    </lineage>
</organism>
<gene>
    <name evidence="1" type="ORF">SAMN05216276_105642</name>
</gene>
<proteinExistence type="predicted"/>
<dbReference type="AlphaFoldDB" id="A0A239NG21"/>
<keyword evidence="2" id="KW-1185">Reference proteome</keyword>
<reference evidence="1 2" key="1">
    <citation type="submission" date="2017-06" db="EMBL/GenBank/DDBJ databases">
        <authorList>
            <person name="Kim H.J."/>
            <person name="Triplett B.A."/>
        </authorList>
    </citation>
    <scope>NUCLEOTIDE SEQUENCE [LARGE SCALE GENOMIC DNA]</scope>
    <source>
        <strain evidence="1 2">CGMCC 4.2132</strain>
    </source>
</reference>
<protein>
    <submittedName>
        <fullName evidence="1">Uncharacterized protein</fullName>
    </submittedName>
</protein>
<dbReference type="EMBL" id="FZOD01000056">
    <property type="protein sequence ID" value="SNT53443.1"/>
    <property type="molecule type" value="Genomic_DNA"/>
</dbReference>
<accession>A0A239NG21</accession>
<evidence type="ECO:0000313" key="2">
    <source>
        <dbReference type="Proteomes" id="UP000198282"/>
    </source>
</evidence>
<name>A0A239NG21_9ACTN</name>